<organism evidence="1 2">
    <name type="scientific">Pseudoruegeria aquimaris</name>
    <dbReference type="NCBI Taxonomy" id="393663"/>
    <lineage>
        <taxon>Bacteria</taxon>
        <taxon>Pseudomonadati</taxon>
        <taxon>Pseudomonadota</taxon>
        <taxon>Alphaproteobacteria</taxon>
        <taxon>Rhodobacterales</taxon>
        <taxon>Roseobacteraceae</taxon>
        <taxon>Pseudoruegeria</taxon>
    </lineage>
</organism>
<gene>
    <name evidence="1" type="ORF">PSA7680_02467</name>
</gene>
<dbReference type="RefSeq" id="WP_085869017.1">
    <property type="nucleotide sequence ID" value="NZ_FWFQ01000017.1"/>
</dbReference>
<evidence type="ECO:0008006" key="3">
    <source>
        <dbReference type="Google" id="ProtNLM"/>
    </source>
</evidence>
<dbReference type="EMBL" id="FWFQ01000017">
    <property type="protein sequence ID" value="SLN47932.1"/>
    <property type="molecule type" value="Genomic_DNA"/>
</dbReference>
<proteinExistence type="predicted"/>
<dbReference type="AlphaFoldDB" id="A0A1Y5SU66"/>
<accession>A0A1Y5SU66</accession>
<evidence type="ECO:0000313" key="1">
    <source>
        <dbReference type="EMBL" id="SLN47932.1"/>
    </source>
</evidence>
<protein>
    <recommendedName>
        <fullName evidence="3">Mu-like prophage protein gp16</fullName>
    </recommendedName>
</protein>
<dbReference type="Proteomes" id="UP000193409">
    <property type="component" value="Unassembled WGS sequence"/>
</dbReference>
<name>A0A1Y5SU66_9RHOB</name>
<sequence length="148" mass="16493">MSNAIKAIHASRRQVPGLEDEETWRDFLHQVTGERSIRAMPEPARAKVLDALRARGAKSGNGARSFKPSDKPHVRKVFAIWGAMCRAGIPDNPTRAGLRAFVAKMTASAERPEGVGNPEWLTPEDARKVTEALKAWERRELAKRRASR</sequence>
<keyword evidence="2" id="KW-1185">Reference proteome</keyword>
<dbReference type="InterPro" id="IPR009363">
    <property type="entry name" value="Phage_Mu_Gp16"/>
</dbReference>
<reference evidence="1 2" key="1">
    <citation type="submission" date="2017-03" db="EMBL/GenBank/DDBJ databases">
        <authorList>
            <person name="Afonso C.L."/>
            <person name="Miller P.J."/>
            <person name="Scott M.A."/>
            <person name="Spackman E."/>
            <person name="Goraichik I."/>
            <person name="Dimitrov K.M."/>
            <person name="Suarez D.L."/>
            <person name="Swayne D.E."/>
        </authorList>
    </citation>
    <scope>NUCLEOTIDE SEQUENCE [LARGE SCALE GENOMIC DNA]</scope>
    <source>
        <strain evidence="1 2">CECT 7680</strain>
    </source>
</reference>
<evidence type="ECO:0000313" key="2">
    <source>
        <dbReference type="Proteomes" id="UP000193409"/>
    </source>
</evidence>
<dbReference type="Pfam" id="PF06252">
    <property type="entry name" value="GemA"/>
    <property type="match status" value="1"/>
</dbReference>
<dbReference type="OrthoDB" id="7353918at2"/>